<comment type="subcellular location">
    <subcellularLocation>
        <location evidence="2">Cytoplasm</location>
    </subcellularLocation>
    <subcellularLocation>
        <location evidence="1">Nucleus</location>
    </subcellularLocation>
</comment>
<accession>A0A139AME9</accession>
<feature type="compositionally biased region" description="Basic and acidic residues" evidence="8">
    <location>
        <begin position="11"/>
        <end position="23"/>
    </location>
</feature>
<keyword evidence="6" id="KW-0963">Cytoplasm</keyword>
<evidence type="ECO:0000256" key="7">
    <source>
        <dbReference type="ARBA" id="ARBA00023242"/>
    </source>
</evidence>
<protein>
    <recommendedName>
        <fullName evidence="5">Protein YAE1</fullName>
    </recommendedName>
    <alternativeName>
        <fullName evidence="4">Protein yae1</fullName>
    </alternativeName>
</protein>
<proteinExistence type="inferred from homology"/>
<evidence type="ECO:0000256" key="2">
    <source>
        <dbReference type="ARBA" id="ARBA00004496"/>
    </source>
</evidence>
<keyword evidence="7" id="KW-0539">Nucleus</keyword>
<dbReference type="PANTHER" id="PTHR18829">
    <property type="entry name" value="PROTEIN YAE1 HOMOLOG"/>
    <property type="match status" value="1"/>
</dbReference>
<evidence type="ECO:0000256" key="3">
    <source>
        <dbReference type="ARBA" id="ARBA00007096"/>
    </source>
</evidence>
<dbReference type="OrthoDB" id="20086at2759"/>
<evidence type="ECO:0000256" key="6">
    <source>
        <dbReference type="ARBA" id="ARBA00022490"/>
    </source>
</evidence>
<evidence type="ECO:0000313" key="10">
    <source>
        <dbReference type="EMBL" id="KXS17942.1"/>
    </source>
</evidence>
<dbReference type="GO" id="GO:0005634">
    <property type="term" value="C:nucleus"/>
    <property type="evidence" value="ECO:0007669"/>
    <property type="project" value="UniProtKB-SubCell"/>
</dbReference>
<organism evidence="10 11">
    <name type="scientific">Gonapodya prolifera (strain JEL478)</name>
    <name type="common">Monoblepharis prolifera</name>
    <dbReference type="NCBI Taxonomy" id="1344416"/>
    <lineage>
        <taxon>Eukaryota</taxon>
        <taxon>Fungi</taxon>
        <taxon>Fungi incertae sedis</taxon>
        <taxon>Chytridiomycota</taxon>
        <taxon>Chytridiomycota incertae sedis</taxon>
        <taxon>Monoblepharidomycetes</taxon>
        <taxon>Monoblepharidales</taxon>
        <taxon>Gonapodyaceae</taxon>
        <taxon>Gonapodya</taxon>
    </lineage>
</organism>
<reference evidence="10 11" key="1">
    <citation type="journal article" date="2015" name="Genome Biol. Evol.">
        <title>Phylogenomic analyses indicate that early fungi evolved digesting cell walls of algal ancestors of land plants.</title>
        <authorList>
            <person name="Chang Y."/>
            <person name="Wang S."/>
            <person name="Sekimoto S."/>
            <person name="Aerts A.L."/>
            <person name="Choi C."/>
            <person name="Clum A."/>
            <person name="LaButti K.M."/>
            <person name="Lindquist E.A."/>
            <person name="Yee Ngan C."/>
            <person name="Ohm R.A."/>
            <person name="Salamov A.A."/>
            <person name="Grigoriev I.V."/>
            <person name="Spatafora J.W."/>
            <person name="Berbee M.L."/>
        </authorList>
    </citation>
    <scope>NUCLEOTIDE SEQUENCE [LARGE SCALE GENOMIC DNA]</scope>
    <source>
        <strain evidence="10 11">JEL478</strain>
    </source>
</reference>
<evidence type="ECO:0000256" key="1">
    <source>
        <dbReference type="ARBA" id="ARBA00004123"/>
    </source>
</evidence>
<dbReference type="InterPro" id="IPR038881">
    <property type="entry name" value="Yae1-like"/>
</dbReference>
<evidence type="ECO:0000256" key="4">
    <source>
        <dbReference type="ARBA" id="ARBA00017286"/>
    </source>
</evidence>
<evidence type="ECO:0000259" key="9">
    <source>
        <dbReference type="Pfam" id="PF09811"/>
    </source>
</evidence>
<name>A0A139AME9_GONPJ</name>
<feature type="domain" description="Essential protein Yae1 N-terminal" evidence="9">
    <location>
        <begin position="37"/>
        <end position="75"/>
    </location>
</feature>
<comment type="similarity">
    <text evidence="3">Belongs to the YAE1 family.</text>
</comment>
<feature type="region of interest" description="Disordered" evidence="8">
    <location>
        <begin position="1"/>
        <end position="23"/>
    </location>
</feature>
<evidence type="ECO:0000256" key="8">
    <source>
        <dbReference type="SAM" id="MobiDB-lite"/>
    </source>
</evidence>
<evidence type="ECO:0000256" key="5">
    <source>
        <dbReference type="ARBA" id="ARBA00018400"/>
    </source>
</evidence>
<dbReference type="AlphaFoldDB" id="A0A139AME9"/>
<evidence type="ECO:0000313" key="11">
    <source>
        <dbReference type="Proteomes" id="UP000070544"/>
    </source>
</evidence>
<dbReference type="PANTHER" id="PTHR18829:SF0">
    <property type="entry name" value="PROTEIN YAE1 HOMOLOG"/>
    <property type="match status" value="1"/>
</dbReference>
<dbReference type="EMBL" id="KQ965744">
    <property type="protein sequence ID" value="KXS17942.1"/>
    <property type="molecule type" value="Genomic_DNA"/>
</dbReference>
<feature type="compositionally biased region" description="Acidic residues" evidence="8">
    <location>
        <begin position="1"/>
        <end position="10"/>
    </location>
</feature>
<gene>
    <name evidence="10" type="ORF">M427DRAFT_30061</name>
</gene>
<keyword evidence="11" id="KW-1185">Reference proteome</keyword>
<dbReference type="GO" id="GO:0005737">
    <property type="term" value="C:cytoplasm"/>
    <property type="evidence" value="ECO:0007669"/>
    <property type="project" value="UniProtKB-SubCell"/>
</dbReference>
<dbReference type="Proteomes" id="UP000070544">
    <property type="component" value="Unassembled WGS sequence"/>
</dbReference>
<dbReference type="InterPro" id="IPR019191">
    <property type="entry name" value="Essential_protein_Yae1_N"/>
</dbReference>
<dbReference type="Pfam" id="PF09811">
    <property type="entry name" value="Yae1_N"/>
    <property type="match status" value="1"/>
</dbReference>
<sequence>MDDVWGDDGDEHNAGKAERYDVERDSHKLKEEHIAVGYREAVDEAKETTLQEGFNVGYADAILLGFQLGKLQGLLR</sequence>